<proteinExistence type="predicted"/>
<organism evidence="1">
    <name type="scientific">Argulus foliaceus</name>
    <dbReference type="NCBI Taxonomy" id="509924"/>
    <lineage>
        <taxon>Eukaryota</taxon>
        <taxon>Metazoa</taxon>
        <taxon>Ecdysozoa</taxon>
        <taxon>Arthropoda</taxon>
        <taxon>Crustacea</taxon>
        <taxon>Oligostraca</taxon>
        <taxon>Ichthyostraca</taxon>
        <taxon>Branchiura</taxon>
        <taxon>Arguloida</taxon>
        <taxon>Argulidae</taxon>
        <taxon>Argulus</taxon>
    </lineage>
</organism>
<protein>
    <submittedName>
        <fullName evidence="1">Uncharacterized protein</fullName>
    </submittedName>
</protein>
<accession>A0A7R9NS13</accession>
<sequence length="74" mass="8367">MIRLHMNPVQVRLCNSSDDEFNSASQILSLEKIRITIVLTQICIRSDFGEGIPMCQSLIAGRVLSHGKYDERCD</sequence>
<reference evidence="1" key="1">
    <citation type="submission" date="2019-11" db="EMBL/GenBank/DDBJ databases">
        <authorList>
            <person name="Li R."/>
            <person name="Bekaert M."/>
        </authorList>
    </citation>
    <scope>NUCLEOTIDE SEQUENCE</scope>
</reference>
<dbReference type="EMBL" id="HBDT01028259">
    <property type="protein sequence ID" value="CAD7990431.1"/>
    <property type="molecule type" value="Transcribed_RNA"/>
</dbReference>
<dbReference type="AlphaFoldDB" id="A0A7R9NS13"/>
<name>A0A7R9NS13_9CRUS</name>
<gene>
    <name evidence="1" type="ORF">AFOL1_LOCUS28261</name>
</gene>
<evidence type="ECO:0000313" key="1">
    <source>
        <dbReference type="EMBL" id="CAD7990431.1"/>
    </source>
</evidence>